<dbReference type="Proteomes" id="UP001642260">
    <property type="component" value="Unassembled WGS sequence"/>
</dbReference>
<dbReference type="GO" id="GO:0007059">
    <property type="term" value="P:chromosome segregation"/>
    <property type="evidence" value="ECO:0007669"/>
    <property type="project" value="UniProtKB-KW"/>
</dbReference>
<keyword evidence="4" id="KW-0131">Cell cycle</keyword>
<evidence type="ECO:0000256" key="4">
    <source>
        <dbReference type="ARBA" id="ARBA00022776"/>
    </source>
</evidence>
<reference evidence="11 12" key="1">
    <citation type="submission" date="2022-03" db="EMBL/GenBank/DDBJ databases">
        <authorList>
            <person name="Macdonald S."/>
            <person name="Ahmed S."/>
            <person name="Newling K."/>
        </authorList>
    </citation>
    <scope>NUCLEOTIDE SEQUENCE [LARGE SCALE GENOMIC DNA]</scope>
</reference>
<dbReference type="InterPro" id="IPR006909">
    <property type="entry name" value="Rad21/Rec8_C_eu"/>
</dbReference>
<dbReference type="SUPFAM" id="SSF46785">
    <property type="entry name" value="Winged helix' DNA-binding domain"/>
    <property type="match status" value="1"/>
</dbReference>
<protein>
    <submittedName>
        <fullName evidence="11">Uncharacterized protein</fullName>
    </submittedName>
</protein>
<dbReference type="FunFam" id="1.10.10.580:FF:000002">
    <property type="entry name" value="Sister chromatid cohesion 1 protein 4"/>
    <property type="match status" value="1"/>
</dbReference>
<evidence type="ECO:0000256" key="6">
    <source>
        <dbReference type="ARBA" id="ARBA00023242"/>
    </source>
</evidence>
<evidence type="ECO:0000256" key="8">
    <source>
        <dbReference type="SAM" id="MobiDB-lite"/>
    </source>
</evidence>
<feature type="compositionally biased region" description="Polar residues" evidence="8">
    <location>
        <begin position="232"/>
        <end position="252"/>
    </location>
</feature>
<gene>
    <name evidence="11" type="ORF">ERUC_LOCUS43193</name>
</gene>
<keyword evidence="4" id="KW-0498">Mitosis</keyword>
<dbReference type="GO" id="GO:0051301">
    <property type="term" value="P:cell division"/>
    <property type="evidence" value="ECO:0007669"/>
    <property type="project" value="UniProtKB-KW"/>
</dbReference>
<comment type="caution">
    <text evidence="11">The sequence shown here is derived from an EMBL/GenBank/DDBJ whole genome shotgun (WGS) entry which is preliminary data.</text>
</comment>
<keyword evidence="12" id="KW-1185">Reference proteome</keyword>
<dbReference type="InterPro" id="IPR006910">
    <property type="entry name" value="Rad21_Rec8_N"/>
</dbReference>
<dbReference type="EMBL" id="CAKOAT010914042">
    <property type="protein sequence ID" value="CAH8390710.1"/>
    <property type="molecule type" value="Genomic_DNA"/>
</dbReference>
<feature type="domain" description="Rad21/Rec8-like protein N-terminal" evidence="10">
    <location>
        <begin position="1"/>
        <end position="102"/>
    </location>
</feature>
<dbReference type="Pfam" id="PF04825">
    <property type="entry name" value="Rad21_Rec8_N"/>
    <property type="match status" value="1"/>
</dbReference>
<dbReference type="InterPro" id="IPR023093">
    <property type="entry name" value="ScpA-like_C"/>
</dbReference>
<name>A0ABC8M4M8_ERUVS</name>
<feature type="region of interest" description="Disordered" evidence="8">
    <location>
        <begin position="268"/>
        <end position="297"/>
    </location>
</feature>
<evidence type="ECO:0000256" key="1">
    <source>
        <dbReference type="ARBA" id="ARBA00004123"/>
    </source>
</evidence>
<evidence type="ECO:0000256" key="2">
    <source>
        <dbReference type="ARBA" id="ARBA00009870"/>
    </source>
</evidence>
<feature type="compositionally biased region" description="Polar residues" evidence="8">
    <location>
        <begin position="460"/>
        <end position="487"/>
    </location>
</feature>
<feature type="region of interest" description="Disordered" evidence="8">
    <location>
        <begin position="314"/>
        <end position="359"/>
    </location>
</feature>
<dbReference type="GO" id="GO:0005634">
    <property type="term" value="C:nucleus"/>
    <property type="evidence" value="ECO:0007669"/>
    <property type="project" value="UniProtKB-SubCell"/>
</dbReference>
<evidence type="ECO:0000259" key="10">
    <source>
        <dbReference type="Pfam" id="PF04825"/>
    </source>
</evidence>
<keyword evidence="5" id="KW-0159">Chromosome partition</keyword>
<feature type="domain" description="Rad21/Rec8-like protein C-terminal eukaryotic" evidence="9">
    <location>
        <begin position="642"/>
        <end position="692"/>
    </location>
</feature>
<keyword evidence="6" id="KW-0539">Nucleus</keyword>
<proteinExistence type="inferred from homology"/>
<evidence type="ECO:0000259" key="9">
    <source>
        <dbReference type="Pfam" id="PF04824"/>
    </source>
</evidence>
<accession>A0ABC8M4M8</accession>
<feature type="region of interest" description="Disordered" evidence="8">
    <location>
        <begin position="441"/>
        <end position="580"/>
    </location>
</feature>
<evidence type="ECO:0000256" key="7">
    <source>
        <dbReference type="ARBA" id="ARBA00064543"/>
    </source>
</evidence>
<dbReference type="AlphaFoldDB" id="A0ABC8M4M8"/>
<dbReference type="InterPro" id="IPR039781">
    <property type="entry name" value="Rad21/Rec8-like"/>
</dbReference>
<evidence type="ECO:0000313" key="12">
    <source>
        <dbReference type="Proteomes" id="UP001642260"/>
    </source>
</evidence>
<evidence type="ECO:0000256" key="5">
    <source>
        <dbReference type="ARBA" id="ARBA00022829"/>
    </source>
</evidence>
<evidence type="ECO:0000313" key="11">
    <source>
        <dbReference type="EMBL" id="CAH8390710.1"/>
    </source>
</evidence>
<evidence type="ECO:0000256" key="3">
    <source>
        <dbReference type="ARBA" id="ARBA00022618"/>
    </source>
</evidence>
<sequence length="699" mass="77187">MFYSHTQLARKGPLGTVWSAAHLQNRLKKSHYTSTNIPKTVDLIMFPEVPLALRLSGHLLLGVVRIYSKQVDYLFRDCTLFSTWLAKAFISAHVDLPEDARQAPVESVTLPQALNLDDFELEDDTLKGEFDNHLRSQEDITLTDQVPTGVDPYVAVTFDDDIPFNVVTSFFMILISQPTEPVSAHHPGDTDVEMACETEPINEQGGDFNIGLDTGTYGLLNDTEEIPEFQDTRPSNMTEPLNPSPERSNAYSPGSVPEVEIRRDAAHGLSPASHPPFAAEQQNIGVEGTGSLNEKEPTIPSIDEEMLNSGGHSTFELRSESPGFAGSVEEPENFVHPSPQLVLQPTPPPAPQPRPRKRKQFDKVTVLTNRAMKDRLEDPSDTLLKRKKMPSSKLNVWRMNNQSKKDQIFSEPLLTSYSDALRSVFDKDCVASKPYLAVPTETIPEPAPVSSPTREADTEVNPTSPIPQSTVPDSTNQDSTVQLSPVQHTEDVQDSAGPQSTPAESVAREAQSPPPFNNDDTGIERLREGGYTDYMPSPPPRFSPSRTDDFTTQSRIWETESYRTEPSTSTYREDLPGPTNSGTSAIPEMTDEELYFLEVGGNTPVQSPASQDSDGLTGRTRALAQYLRERSSSTPTSSFSSGDLSLGKILAGKTRKLAARMFFETLVLKSRGLIDMQQDQPYSDITLKMMPGLFSKVQP</sequence>
<dbReference type="PANTHER" id="PTHR12585">
    <property type="entry name" value="SCC1 / RAD21 FAMILY MEMBER"/>
    <property type="match status" value="1"/>
</dbReference>
<dbReference type="InterPro" id="IPR036390">
    <property type="entry name" value="WH_DNA-bd_sf"/>
</dbReference>
<comment type="similarity">
    <text evidence="2">Belongs to the rad21 family.</text>
</comment>
<organism evidence="11 12">
    <name type="scientific">Eruca vesicaria subsp. sativa</name>
    <name type="common">Garden rocket</name>
    <name type="synonym">Eruca sativa</name>
    <dbReference type="NCBI Taxonomy" id="29727"/>
    <lineage>
        <taxon>Eukaryota</taxon>
        <taxon>Viridiplantae</taxon>
        <taxon>Streptophyta</taxon>
        <taxon>Embryophyta</taxon>
        <taxon>Tracheophyta</taxon>
        <taxon>Spermatophyta</taxon>
        <taxon>Magnoliopsida</taxon>
        <taxon>eudicotyledons</taxon>
        <taxon>Gunneridae</taxon>
        <taxon>Pentapetalae</taxon>
        <taxon>rosids</taxon>
        <taxon>malvids</taxon>
        <taxon>Brassicales</taxon>
        <taxon>Brassicaceae</taxon>
        <taxon>Brassiceae</taxon>
        <taxon>Eruca</taxon>
    </lineage>
</organism>
<dbReference type="Pfam" id="PF04824">
    <property type="entry name" value="Rad21_Rec8"/>
    <property type="match status" value="1"/>
</dbReference>
<keyword evidence="3" id="KW-0132">Cell division</keyword>
<comment type="subcellular location">
    <subcellularLocation>
        <location evidence="1">Nucleus</location>
    </subcellularLocation>
</comment>
<dbReference type="Gene3D" id="1.10.10.580">
    <property type="entry name" value="Structural maintenance of chromosome 1. Chain E"/>
    <property type="match status" value="1"/>
</dbReference>
<feature type="region of interest" description="Disordered" evidence="8">
    <location>
        <begin position="228"/>
        <end position="254"/>
    </location>
</feature>
<dbReference type="CDD" id="cd21793">
    <property type="entry name" value="Rad21_Rec8_M_AtSYN1-like"/>
    <property type="match status" value="1"/>
</dbReference>
<dbReference type="PANTHER" id="PTHR12585:SF55">
    <property type="entry name" value="SISTER CHROMATID COHESION 1 PROTEIN 3"/>
    <property type="match status" value="1"/>
</dbReference>
<comment type="subunit">
    <text evidence="7">Component of the cohesin complex.</text>
</comment>